<keyword evidence="2" id="KW-1185">Reference proteome</keyword>
<gene>
    <name evidence="1" type="ORF">O4220_05685</name>
</gene>
<dbReference type="RefSeq" id="WP_269602682.1">
    <property type="nucleotide sequence ID" value="NZ_JAPWIJ010000002.1"/>
</dbReference>
<sequence length="116" mass="12438">MSHELEKISFTVPDGFEFTQGIKYAEFVGQPAWSARFDAPKELDGPAITAANPSYPPLQSAACGTATKTSWTTLGFTCESEMLSTSRPPHGGADPVSVMFTRGARGSSLFIYCEGH</sequence>
<reference evidence="1" key="1">
    <citation type="submission" date="2022-12" db="EMBL/GenBank/DDBJ databases">
        <authorList>
            <person name="Krivoruchko A.V."/>
            <person name="Elkin A."/>
        </authorList>
    </citation>
    <scope>NUCLEOTIDE SEQUENCE</scope>
    <source>
        <strain evidence="1">IEGM 1391</strain>
    </source>
</reference>
<protein>
    <submittedName>
        <fullName evidence="1">Uncharacterized protein</fullName>
    </submittedName>
</protein>
<evidence type="ECO:0000313" key="2">
    <source>
        <dbReference type="Proteomes" id="UP001081071"/>
    </source>
</evidence>
<evidence type="ECO:0000313" key="1">
    <source>
        <dbReference type="EMBL" id="MCZ4518002.1"/>
    </source>
</evidence>
<dbReference type="EMBL" id="JAPWIJ010000002">
    <property type="protein sequence ID" value="MCZ4518002.1"/>
    <property type="molecule type" value="Genomic_DNA"/>
</dbReference>
<comment type="caution">
    <text evidence="1">The sequence shown here is derived from an EMBL/GenBank/DDBJ whole genome shotgun (WGS) entry which is preliminary data.</text>
</comment>
<name>A0ABT4MAK6_9NOCA</name>
<dbReference type="Proteomes" id="UP001081071">
    <property type="component" value="Unassembled WGS sequence"/>
</dbReference>
<accession>A0ABT4MAK6</accession>
<proteinExistence type="predicted"/>
<organism evidence="1 2">
    <name type="scientific">Rhodococcus ruber</name>
    <dbReference type="NCBI Taxonomy" id="1830"/>
    <lineage>
        <taxon>Bacteria</taxon>
        <taxon>Bacillati</taxon>
        <taxon>Actinomycetota</taxon>
        <taxon>Actinomycetes</taxon>
        <taxon>Mycobacteriales</taxon>
        <taxon>Nocardiaceae</taxon>
        <taxon>Rhodococcus</taxon>
    </lineage>
</organism>